<feature type="compositionally biased region" description="Basic and acidic residues" evidence="1">
    <location>
        <begin position="145"/>
        <end position="157"/>
    </location>
</feature>
<protein>
    <submittedName>
        <fullName evidence="2">Uncharacterized protein</fullName>
    </submittedName>
</protein>
<evidence type="ECO:0000313" key="3">
    <source>
        <dbReference type="Proteomes" id="UP000558488"/>
    </source>
</evidence>
<evidence type="ECO:0000256" key="1">
    <source>
        <dbReference type="SAM" id="MobiDB-lite"/>
    </source>
</evidence>
<proteinExistence type="predicted"/>
<feature type="compositionally biased region" description="Basic residues" evidence="1">
    <location>
        <begin position="110"/>
        <end position="127"/>
    </location>
</feature>
<dbReference type="Proteomes" id="UP000558488">
    <property type="component" value="Unassembled WGS sequence"/>
</dbReference>
<name>A0A7J7UTF8_PIPKU</name>
<comment type="caution">
    <text evidence="2">The sequence shown here is derived from an EMBL/GenBank/DDBJ whole genome shotgun (WGS) entry which is preliminary data.</text>
</comment>
<dbReference type="AlphaFoldDB" id="A0A7J7UTF8"/>
<keyword evidence="3" id="KW-1185">Reference proteome</keyword>
<sequence length="233" mass="24395">MLPCLVKAPTLCTEGVSCPHSGPASRPCRGSQGGLLCGGPSSLSRSTHRQAPPQSICVPALAPHWGLRGPARGVGCLGLVFPVPAAPGQVAGLEPHASGAHAELELPPAGKRRGSGRCRLSKHHRPQRSTCRESAFPRLAGPSGDPRRGGTEGRSRDWVTGWERRGAGAGAPAGTLMASLPRGGEALREFQTPILEHGLWGPQTWAYIPALPSPETRLRLLSHQPPPLPVGKQ</sequence>
<accession>A0A7J7UTF8</accession>
<organism evidence="2 3">
    <name type="scientific">Pipistrellus kuhlii</name>
    <name type="common">Kuhl's pipistrelle</name>
    <dbReference type="NCBI Taxonomy" id="59472"/>
    <lineage>
        <taxon>Eukaryota</taxon>
        <taxon>Metazoa</taxon>
        <taxon>Chordata</taxon>
        <taxon>Craniata</taxon>
        <taxon>Vertebrata</taxon>
        <taxon>Euteleostomi</taxon>
        <taxon>Mammalia</taxon>
        <taxon>Eutheria</taxon>
        <taxon>Laurasiatheria</taxon>
        <taxon>Chiroptera</taxon>
        <taxon>Yangochiroptera</taxon>
        <taxon>Vespertilionidae</taxon>
        <taxon>Pipistrellus</taxon>
    </lineage>
</organism>
<gene>
    <name evidence="2" type="ORF">mPipKuh1_008698</name>
</gene>
<evidence type="ECO:0000313" key="2">
    <source>
        <dbReference type="EMBL" id="KAF6316187.1"/>
    </source>
</evidence>
<dbReference type="EMBL" id="JACAGB010000018">
    <property type="protein sequence ID" value="KAF6316187.1"/>
    <property type="molecule type" value="Genomic_DNA"/>
</dbReference>
<reference evidence="2 3" key="1">
    <citation type="journal article" date="2020" name="Nature">
        <title>Six reference-quality genomes reveal evolution of bat adaptations.</title>
        <authorList>
            <person name="Jebb D."/>
            <person name="Huang Z."/>
            <person name="Pippel M."/>
            <person name="Hughes G.M."/>
            <person name="Lavrichenko K."/>
            <person name="Devanna P."/>
            <person name="Winkler S."/>
            <person name="Jermiin L.S."/>
            <person name="Skirmuntt E.C."/>
            <person name="Katzourakis A."/>
            <person name="Burkitt-Gray L."/>
            <person name="Ray D.A."/>
            <person name="Sullivan K.A.M."/>
            <person name="Roscito J.G."/>
            <person name="Kirilenko B.M."/>
            <person name="Davalos L.M."/>
            <person name="Corthals A.P."/>
            <person name="Power M.L."/>
            <person name="Jones G."/>
            <person name="Ransome R.D."/>
            <person name="Dechmann D.K.N."/>
            <person name="Locatelli A.G."/>
            <person name="Puechmaille S.J."/>
            <person name="Fedrigo O."/>
            <person name="Jarvis E.D."/>
            <person name="Hiller M."/>
            <person name="Vernes S.C."/>
            <person name="Myers E.W."/>
            <person name="Teeling E.C."/>
        </authorList>
    </citation>
    <scope>NUCLEOTIDE SEQUENCE [LARGE SCALE GENOMIC DNA]</scope>
    <source>
        <strain evidence="2">MPipKuh1</strain>
        <tissue evidence="2">Flight muscle</tissue>
    </source>
</reference>
<feature type="region of interest" description="Disordered" evidence="1">
    <location>
        <begin position="102"/>
        <end position="157"/>
    </location>
</feature>